<gene>
    <name evidence="5" type="ORF">EZS27_019916</name>
</gene>
<evidence type="ECO:0000256" key="3">
    <source>
        <dbReference type="ARBA" id="ARBA00022840"/>
    </source>
</evidence>
<dbReference type="InterPro" id="IPR032678">
    <property type="entry name" value="tRNA-synt_1_cat_dom"/>
</dbReference>
<comment type="caution">
    <text evidence="5">The sequence shown here is derived from an EMBL/GenBank/DDBJ whole genome shotgun (WGS) entry which is preliminary data.</text>
</comment>
<keyword evidence="2" id="KW-0547">Nucleotide-binding</keyword>
<proteinExistence type="predicted"/>
<feature type="domain" description="tRNA synthetases class I catalytic" evidence="4">
    <location>
        <begin position="19"/>
        <end position="116"/>
    </location>
</feature>
<dbReference type="PANTHER" id="PTHR10890">
    <property type="entry name" value="CYSTEINYL-TRNA SYNTHETASE"/>
    <property type="match status" value="1"/>
</dbReference>
<dbReference type="Gene3D" id="3.40.50.620">
    <property type="entry name" value="HUPs"/>
    <property type="match status" value="1"/>
</dbReference>
<dbReference type="SUPFAM" id="SSF52374">
    <property type="entry name" value="Nucleotidylyl transferase"/>
    <property type="match status" value="1"/>
</dbReference>
<reference evidence="5" key="1">
    <citation type="submission" date="2019-03" db="EMBL/GenBank/DDBJ databases">
        <title>Single cell metagenomics reveals metabolic interactions within the superorganism composed of flagellate Streblomastix strix and complex community of Bacteroidetes bacteria on its surface.</title>
        <authorList>
            <person name="Treitli S.C."/>
            <person name="Kolisko M."/>
            <person name="Husnik F."/>
            <person name="Keeling P."/>
            <person name="Hampl V."/>
        </authorList>
    </citation>
    <scope>NUCLEOTIDE SEQUENCE</scope>
    <source>
        <strain evidence="5">STM</strain>
    </source>
</reference>
<accession>A0A5J4RDB3</accession>
<dbReference type="InterPro" id="IPR024909">
    <property type="entry name" value="Cys-tRNA/MSH_ligase"/>
</dbReference>
<dbReference type="GO" id="GO:0005524">
    <property type="term" value="F:ATP binding"/>
    <property type="evidence" value="ECO:0007669"/>
    <property type="project" value="UniProtKB-KW"/>
</dbReference>
<protein>
    <submittedName>
        <fullName evidence="5">Cysteine--tRNA ligase</fullName>
        <ecNumber evidence="5">6.1.1.16</ecNumber>
    </submittedName>
</protein>
<dbReference type="GO" id="GO:0004817">
    <property type="term" value="F:cysteine-tRNA ligase activity"/>
    <property type="evidence" value="ECO:0007669"/>
    <property type="project" value="UniProtKB-EC"/>
</dbReference>
<dbReference type="Pfam" id="PF01406">
    <property type="entry name" value="tRNA-synt_1e"/>
    <property type="match status" value="1"/>
</dbReference>
<dbReference type="GO" id="GO:0005829">
    <property type="term" value="C:cytosol"/>
    <property type="evidence" value="ECO:0007669"/>
    <property type="project" value="TreeGrafter"/>
</dbReference>
<dbReference type="AlphaFoldDB" id="A0A5J4RDB3"/>
<dbReference type="InterPro" id="IPR014729">
    <property type="entry name" value="Rossmann-like_a/b/a_fold"/>
</dbReference>
<evidence type="ECO:0000256" key="2">
    <source>
        <dbReference type="ARBA" id="ARBA00022741"/>
    </source>
</evidence>
<dbReference type="EC" id="6.1.1.16" evidence="5"/>
<keyword evidence="3" id="KW-0067">ATP-binding</keyword>
<evidence type="ECO:0000256" key="1">
    <source>
        <dbReference type="ARBA" id="ARBA00022598"/>
    </source>
</evidence>
<dbReference type="EMBL" id="SNRY01001367">
    <property type="protein sequence ID" value="KAA6331474.1"/>
    <property type="molecule type" value="Genomic_DNA"/>
</dbReference>
<name>A0A5J4RDB3_9ZZZZ</name>
<organism evidence="5">
    <name type="scientific">termite gut metagenome</name>
    <dbReference type="NCBI Taxonomy" id="433724"/>
    <lineage>
        <taxon>unclassified sequences</taxon>
        <taxon>metagenomes</taxon>
        <taxon>organismal metagenomes</taxon>
    </lineage>
</organism>
<dbReference type="PRINTS" id="PR00983">
    <property type="entry name" value="TRNASYNTHCYS"/>
</dbReference>
<evidence type="ECO:0000259" key="4">
    <source>
        <dbReference type="Pfam" id="PF01406"/>
    </source>
</evidence>
<sequence>MEHQLTIYNTLSRKKEPFIPLHAPHVGMYVCGPTVYGDAHLGHARPAVTFDVLFRYLNHLGYKVRYVRNITDVGHLEHDADKGEDKIAKKARVEQLEPMEIVQYYLNRYHKTMETL</sequence>
<feature type="non-terminal residue" evidence="5">
    <location>
        <position position="116"/>
    </location>
</feature>
<evidence type="ECO:0000313" key="5">
    <source>
        <dbReference type="EMBL" id="KAA6331474.1"/>
    </source>
</evidence>
<dbReference type="GO" id="GO:0006423">
    <property type="term" value="P:cysteinyl-tRNA aminoacylation"/>
    <property type="evidence" value="ECO:0007669"/>
    <property type="project" value="TreeGrafter"/>
</dbReference>
<dbReference type="PANTHER" id="PTHR10890:SF3">
    <property type="entry name" value="CYSTEINE--TRNA LIGASE, CYTOPLASMIC"/>
    <property type="match status" value="1"/>
</dbReference>
<keyword evidence="1 5" id="KW-0436">Ligase</keyword>